<evidence type="ECO:0000313" key="7">
    <source>
        <dbReference type="Ensembl" id="ENSCPBP00000039721.1"/>
    </source>
</evidence>
<dbReference type="AlphaFoldDB" id="A0A8C3PFR2"/>
<organism evidence="7 8">
    <name type="scientific">Chrysemys picta bellii</name>
    <name type="common">Western painted turtle</name>
    <name type="synonym">Emys bellii</name>
    <dbReference type="NCBI Taxonomy" id="8478"/>
    <lineage>
        <taxon>Eukaryota</taxon>
        <taxon>Metazoa</taxon>
        <taxon>Chordata</taxon>
        <taxon>Craniata</taxon>
        <taxon>Vertebrata</taxon>
        <taxon>Euteleostomi</taxon>
        <taxon>Archelosauria</taxon>
        <taxon>Testudinata</taxon>
        <taxon>Testudines</taxon>
        <taxon>Cryptodira</taxon>
        <taxon>Durocryptodira</taxon>
        <taxon>Testudinoidea</taxon>
        <taxon>Emydidae</taxon>
        <taxon>Chrysemys</taxon>
    </lineage>
</organism>
<keyword evidence="2 5" id="KW-0812">Transmembrane</keyword>
<reference evidence="7" key="1">
    <citation type="submission" date="2025-08" db="UniProtKB">
        <authorList>
            <consortium name="Ensembl"/>
        </authorList>
    </citation>
    <scope>IDENTIFICATION</scope>
</reference>
<protein>
    <recommendedName>
        <fullName evidence="6">G-protein coupled receptors family 1 profile domain-containing protein</fullName>
    </recommendedName>
</protein>
<evidence type="ECO:0000256" key="1">
    <source>
        <dbReference type="ARBA" id="ARBA00004370"/>
    </source>
</evidence>
<keyword evidence="3 5" id="KW-1133">Transmembrane helix</keyword>
<dbReference type="Ensembl" id="ENSCPBT00000046554.1">
    <property type="protein sequence ID" value="ENSCPBP00000039721.1"/>
    <property type="gene ID" value="ENSCPBG00000027356.1"/>
</dbReference>
<dbReference type="SUPFAM" id="SSF81321">
    <property type="entry name" value="Family A G protein-coupled receptor-like"/>
    <property type="match status" value="1"/>
</dbReference>
<feature type="transmembrane region" description="Helical" evidence="5">
    <location>
        <begin position="20"/>
        <end position="40"/>
    </location>
</feature>
<dbReference type="PRINTS" id="PR00237">
    <property type="entry name" value="GPCRRHODOPSN"/>
</dbReference>
<dbReference type="Gene3D" id="1.20.1070.10">
    <property type="entry name" value="Rhodopsin 7-helix transmembrane proteins"/>
    <property type="match status" value="1"/>
</dbReference>
<dbReference type="GeneTree" id="ENSGT01140000286177"/>
<feature type="domain" description="G-protein coupled receptors family 1 profile" evidence="6">
    <location>
        <begin position="30"/>
        <end position="66"/>
    </location>
</feature>
<dbReference type="InterPro" id="IPR000276">
    <property type="entry name" value="GPCR_Rhodpsn"/>
</dbReference>
<accession>A0A8C3PFR2</accession>
<evidence type="ECO:0000256" key="3">
    <source>
        <dbReference type="ARBA" id="ARBA00022989"/>
    </source>
</evidence>
<reference evidence="7" key="2">
    <citation type="submission" date="2025-09" db="UniProtKB">
        <authorList>
            <consortium name="Ensembl"/>
        </authorList>
    </citation>
    <scope>IDENTIFICATION</scope>
</reference>
<evidence type="ECO:0000256" key="5">
    <source>
        <dbReference type="SAM" id="Phobius"/>
    </source>
</evidence>
<evidence type="ECO:0000313" key="8">
    <source>
        <dbReference type="Proteomes" id="UP000694380"/>
    </source>
</evidence>
<name>A0A8C3PFR2_CHRPI</name>
<dbReference type="GO" id="GO:0004930">
    <property type="term" value="F:G protein-coupled receptor activity"/>
    <property type="evidence" value="ECO:0007669"/>
    <property type="project" value="InterPro"/>
</dbReference>
<dbReference type="OMA" id="IADFFLM"/>
<keyword evidence="8" id="KW-1185">Reference proteome</keyword>
<evidence type="ECO:0000259" key="6">
    <source>
        <dbReference type="PROSITE" id="PS50262"/>
    </source>
</evidence>
<evidence type="ECO:0000256" key="4">
    <source>
        <dbReference type="ARBA" id="ARBA00023136"/>
    </source>
</evidence>
<dbReference type="InterPro" id="IPR017452">
    <property type="entry name" value="GPCR_Rhodpsn_7TM"/>
</dbReference>
<proteinExistence type="predicted"/>
<dbReference type="Proteomes" id="UP000694380">
    <property type="component" value="Unplaced"/>
</dbReference>
<dbReference type="PROSITE" id="PS50262">
    <property type="entry name" value="G_PROTEIN_RECEP_F1_2"/>
    <property type="match status" value="1"/>
</dbReference>
<comment type="subcellular location">
    <subcellularLocation>
        <location evidence="1">Membrane</location>
    </subcellularLocation>
</comment>
<keyword evidence="4 5" id="KW-0472">Membrane</keyword>
<dbReference type="GO" id="GO:0016020">
    <property type="term" value="C:membrane"/>
    <property type="evidence" value="ECO:0007669"/>
    <property type="project" value="UniProtKB-SubCell"/>
</dbReference>
<evidence type="ECO:0000256" key="2">
    <source>
        <dbReference type="ARBA" id="ARBA00022692"/>
    </source>
</evidence>
<sequence length="66" mass="7624">RSPTEPSINLSKVDLNAFPMVLLVLIAVLRNALVIWTIVVDKNLRQRSNYFFFNLAILDFEIGKLY</sequence>